<dbReference type="RefSeq" id="WP_200604870.1">
    <property type="nucleotide sequence ID" value="NZ_CP071517.1"/>
</dbReference>
<comment type="cofactor">
    <cofactor evidence="17">
        <name>Mg(2+)</name>
        <dbReference type="ChEBI" id="CHEBI:18420"/>
    </cofactor>
</comment>
<feature type="binding site" evidence="17">
    <location>
        <position position="442"/>
    </location>
    <ligand>
        <name>AMP</name>
        <dbReference type="ChEBI" id="CHEBI:456215"/>
    </ligand>
</feature>
<comment type="cofactor">
    <cofactor evidence="18 19">
        <name>K(+)</name>
        <dbReference type="ChEBI" id="CHEBI:29103"/>
    </cofactor>
    <text evidence="18 19">Binds 1 potassium ion per subunit.</text>
</comment>
<evidence type="ECO:0000256" key="10">
    <source>
        <dbReference type="ARBA" id="ARBA00023027"/>
    </source>
</evidence>
<keyword evidence="8 17" id="KW-0521">NADP</keyword>
<dbReference type="PROSITE" id="PS51383">
    <property type="entry name" value="YJEF_C_3"/>
    <property type="match status" value="1"/>
</dbReference>
<comment type="similarity">
    <text evidence="18">Belongs to the NnrE/AIBP family.</text>
</comment>
<dbReference type="InterPro" id="IPR030677">
    <property type="entry name" value="Nnr"/>
</dbReference>
<dbReference type="HAMAP" id="MF_01965">
    <property type="entry name" value="NADHX_dehydratase"/>
    <property type="match status" value="1"/>
</dbReference>
<dbReference type="EMBL" id="CP071517">
    <property type="protein sequence ID" value="QSX75511.1"/>
    <property type="molecule type" value="Genomic_DNA"/>
</dbReference>
<keyword evidence="7 17" id="KW-0067">ATP-binding</keyword>
<dbReference type="InterPro" id="IPR029056">
    <property type="entry name" value="Ribokinase-like"/>
</dbReference>
<evidence type="ECO:0000259" key="21">
    <source>
        <dbReference type="PROSITE" id="PS51385"/>
    </source>
</evidence>
<keyword evidence="13" id="KW-0511">Multifunctional enzyme</keyword>
<dbReference type="NCBIfam" id="TIGR00196">
    <property type="entry name" value="yjeF_cterm"/>
    <property type="match status" value="1"/>
</dbReference>
<dbReference type="Gene3D" id="3.40.1190.20">
    <property type="match status" value="1"/>
</dbReference>
<accession>A0ABX7RDK7</accession>
<dbReference type="PROSITE" id="PS51385">
    <property type="entry name" value="YJEF_N"/>
    <property type="match status" value="1"/>
</dbReference>
<comment type="similarity">
    <text evidence="4 19">In the C-terminal section; belongs to the NnrD/CARKD family.</text>
</comment>
<dbReference type="HAMAP" id="MF_01966">
    <property type="entry name" value="NADHX_epimerase"/>
    <property type="match status" value="1"/>
</dbReference>
<evidence type="ECO:0000256" key="16">
    <source>
        <dbReference type="ARBA" id="ARBA00049209"/>
    </source>
</evidence>
<evidence type="ECO:0000256" key="13">
    <source>
        <dbReference type="ARBA" id="ARBA00023268"/>
    </source>
</evidence>
<evidence type="ECO:0000256" key="17">
    <source>
        <dbReference type="HAMAP-Rule" id="MF_01965"/>
    </source>
</evidence>
<dbReference type="PANTHER" id="PTHR12592:SF0">
    <property type="entry name" value="ATP-DEPENDENT (S)-NAD(P)H-HYDRATE DEHYDRATASE"/>
    <property type="match status" value="1"/>
</dbReference>
<comment type="function">
    <text evidence="14 19">Bifunctional enzyme that catalyzes the epimerization of the S- and R-forms of NAD(P)HX and the dehydration of the S-form of NAD(P)HX at the expense of ADP, which is converted to AMP. This allows the repair of both epimers of NAD(P)HX, a damaged form of NAD(P)H that is a result of enzymatic or heat-dependent hydration.</text>
</comment>
<comment type="caution">
    <text evidence="18">Lacks conserved residue(s) required for the propagation of feature annotation.</text>
</comment>
<dbReference type="InterPro" id="IPR017953">
    <property type="entry name" value="Carbohydrate_kinase_pred_CS"/>
</dbReference>
<name>A0ABX7RDK7_9GAMM</name>
<dbReference type="SUPFAM" id="SSF64153">
    <property type="entry name" value="YjeF N-terminal domain-like"/>
    <property type="match status" value="1"/>
</dbReference>
<evidence type="ECO:0000256" key="18">
    <source>
        <dbReference type="HAMAP-Rule" id="MF_01966"/>
    </source>
</evidence>
<evidence type="ECO:0000256" key="19">
    <source>
        <dbReference type="PIRNR" id="PIRNR017184"/>
    </source>
</evidence>
<feature type="binding site" evidence="18">
    <location>
        <position position="166"/>
    </location>
    <ligand>
        <name>(6S)-NADPHX</name>
        <dbReference type="ChEBI" id="CHEBI:64076"/>
    </ligand>
</feature>
<reference evidence="22 23" key="1">
    <citation type="submission" date="2021-02" db="EMBL/GenBank/DDBJ databases">
        <title>Lysobacter arenosi sp. nov., isolated from soil of gangwondo yeongwol, south Korea.</title>
        <authorList>
            <person name="Kim K.R."/>
            <person name="Kim K.H."/>
            <person name="Jeon C.O."/>
        </authorList>
    </citation>
    <scope>NUCLEOTIDE SEQUENCE [LARGE SCALE GENOMIC DNA]</scope>
    <source>
        <strain evidence="22 23">R7</strain>
    </source>
</reference>
<evidence type="ECO:0000256" key="1">
    <source>
        <dbReference type="ARBA" id="ARBA00000013"/>
    </source>
</evidence>
<organism evidence="22 23">
    <name type="scientific">Lysobacter arenosi</name>
    <dbReference type="NCBI Taxonomy" id="2795387"/>
    <lineage>
        <taxon>Bacteria</taxon>
        <taxon>Pseudomonadati</taxon>
        <taxon>Pseudomonadota</taxon>
        <taxon>Gammaproteobacteria</taxon>
        <taxon>Lysobacterales</taxon>
        <taxon>Lysobacteraceae</taxon>
        <taxon>Lysobacter</taxon>
    </lineage>
</organism>
<dbReference type="InterPro" id="IPR000631">
    <property type="entry name" value="CARKD"/>
</dbReference>
<evidence type="ECO:0000256" key="8">
    <source>
        <dbReference type="ARBA" id="ARBA00022857"/>
    </source>
</evidence>
<evidence type="ECO:0000313" key="22">
    <source>
        <dbReference type="EMBL" id="QSX75511.1"/>
    </source>
</evidence>
<evidence type="ECO:0000256" key="6">
    <source>
        <dbReference type="ARBA" id="ARBA00022741"/>
    </source>
</evidence>
<feature type="binding site" evidence="18">
    <location>
        <begin position="137"/>
        <end position="143"/>
    </location>
    <ligand>
        <name>(6S)-NADPHX</name>
        <dbReference type="ChEBI" id="CHEBI:64076"/>
    </ligand>
</feature>
<feature type="binding site" evidence="18">
    <location>
        <begin position="70"/>
        <end position="74"/>
    </location>
    <ligand>
        <name>(6S)-NADPHX</name>
        <dbReference type="ChEBI" id="CHEBI:64076"/>
    </ligand>
</feature>
<dbReference type="Pfam" id="PF03853">
    <property type="entry name" value="YjeF_N"/>
    <property type="match status" value="1"/>
</dbReference>
<keyword evidence="12 17" id="KW-0456">Lyase</keyword>
<evidence type="ECO:0000259" key="20">
    <source>
        <dbReference type="PROSITE" id="PS51383"/>
    </source>
</evidence>
<evidence type="ECO:0000256" key="2">
    <source>
        <dbReference type="ARBA" id="ARBA00000909"/>
    </source>
</evidence>
<feature type="binding site" evidence="17">
    <location>
        <begin position="413"/>
        <end position="417"/>
    </location>
    <ligand>
        <name>AMP</name>
        <dbReference type="ChEBI" id="CHEBI:456215"/>
    </ligand>
</feature>
<keyword evidence="5 18" id="KW-0479">Metal-binding</keyword>
<protein>
    <recommendedName>
        <fullName evidence="19">Bifunctional NAD(P)H-hydrate repair enzyme</fullName>
    </recommendedName>
    <alternativeName>
        <fullName evidence="19">Nicotinamide nucleotide repair protein</fullName>
    </alternativeName>
    <domain>
        <recommendedName>
            <fullName evidence="19">ADP-dependent (S)-NAD(P)H-hydrate dehydratase</fullName>
            <ecNumber evidence="19">4.2.1.136</ecNumber>
        </recommendedName>
        <alternativeName>
            <fullName evidence="19">ADP-dependent NAD(P)HX dehydratase</fullName>
        </alternativeName>
    </domain>
    <domain>
        <recommendedName>
            <fullName evidence="19">NAD(P)H-hydrate epimerase</fullName>
            <ecNumber evidence="19">5.1.99.6</ecNumber>
        </recommendedName>
    </domain>
</protein>
<feature type="binding site" evidence="17">
    <location>
        <position position="268"/>
    </location>
    <ligand>
        <name>(6S)-NADPHX</name>
        <dbReference type="ChEBI" id="CHEBI:64076"/>
    </ligand>
</feature>
<keyword evidence="10 17" id="KW-0520">NAD</keyword>
<dbReference type="EC" id="5.1.99.6" evidence="19"/>
<evidence type="ECO:0000256" key="11">
    <source>
        <dbReference type="ARBA" id="ARBA00023235"/>
    </source>
</evidence>
<dbReference type="InterPro" id="IPR004443">
    <property type="entry name" value="YjeF_N_dom"/>
</dbReference>
<evidence type="ECO:0000256" key="15">
    <source>
        <dbReference type="ARBA" id="ARBA00048238"/>
    </source>
</evidence>
<feature type="binding site" evidence="17">
    <location>
        <position position="443"/>
    </location>
    <ligand>
        <name>(6S)-NADPHX</name>
        <dbReference type="ChEBI" id="CHEBI:64076"/>
    </ligand>
</feature>
<dbReference type="PANTHER" id="PTHR12592">
    <property type="entry name" value="ATP-DEPENDENT (S)-NAD(P)H-HYDRATE DEHYDRATASE FAMILY MEMBER"/>
    <property type="match status" value="1"/>
</dbReference>
<feature type="binding site" evidence="18">
    <location>
        <position position="169"/>
    </location>
    <ligand>
        <name>K(+)</name>
        <dbReference type="ChEBI" id="CHEBI:29103"/>
    </ligand>
</feature>
<dbReference type="PIRSF" id="PIRSF017184">
    <property type="entry name" value="Nnr"/>
    <property type="match status" value="1"/>
</dbReference>
<dbReference type="NCBIfam" id="TIGR00197">
    <property type="entry name" value="yjeF_nterm"/>
    <property type="match status" value="1"/>
</dbReference>
<evidence type="ECO:0000256" key="14">
    <source>
        <dbReference type="ARBA" id="ARBA00025153"/>
    </source>
</evidence>
<feature type="domain" description="YjeF N-terminal" evidence="21">
    <location>
        <begin position="23"/>
        <end position="223"/>
    </location>
</feature>
<keyword evidence="6 17" id="KW-0547">Nucleotide-binding</keyword>
<comment type="catalytic activity">
    <reaction evidence="15 17 19">
        <text>(6S)-NADHX + ADP = AMP + phosphate + NADH + H(+)</text>
        <dbReference type="Rhea" id="RHEA:32223"/>
        <dbReference type="ChEBI" id="CHEBI:15378"/>
        <dbReference type="ChEBI" id="CHEBI:43474"/>
        <dbReference type="ChEBI" id="CHEBI:57945"/>
        <dbReference type="ChEBI" id="CHEBI:64074"/>
        <dbReference type="ChEBI" id="CHEBI:456215"/>
        <dbReference type="ChEBI" id="CHEBI:456216"/>
        <dbReference type="EC" id="4.2.1.136"/>
    </reaction>
</comment>
<evidence type="ECO:0000256" key="5">
    <source>
        <dbReference type="ARBA" id="ARBA00022723"/>
    </source>
</evidence>
<dbReference type="Proteomes" id="UP000663400">
    <property type="component" value="Chromosome"/>
</dbReference>
<evidence type="ECO:0000256" key="7">
    <source>
        <dbReference type="ARBA" id="ARBA00022840"/>
    </source>
</evidence>
<feature type="binding site" evidence="18">
    <location>
        <position position="71"/>
    </location>
    <ligand>
        <name>K(+)</name>
        <dbReference type="ChEBI" id="CHEBI:29103"/>
    </ligand>
</feature>
<evidence type="ECO:0000256" key="4">
    <source>
        <dbReference type="ARBA" id="ARBA00009524"/>
    </source>
</evidence>
<comment type="similarity">
    <text evidence="3 19">In the N-terminal section; belongs to the NnrE/AIBP family.</text>
</comment>
<feature type="binding site" evidence="18">
    <location>
        <position position="133"/>
    </location>
    <ligand>
        <name>K(+)</name>
        <dbReference type="ChEBI" id="CHEBI:29103"/>
    </ligand>
</feature>
<keyword evidence="23" id="KW-1185">Reference proteome</keyword>
<keyword evidence="11 18" id="KW-0413">Isomerase</keyword>
<evidence type="ECO:0000313" key="23">
    <source>
        <dbReference type="Proteomes" id="UP000663400"/>
    </source>
</evidence>
<feature type="binding site" evidence="17">
    <location>
        <position position="329"/>
    </location>
    <ligand>
        <name>(6S)-NADPHX</name>
        <dbReference type="ChEBI" id="CHEBI:64076"/>
    </ligand>
</feature>
<evidence type="ECO:0000256" key="12">
    <source>
        <dbReference type="ARBA" id="ARBA00023239"/>
    </source>
</evidence>
<evidence type="ECO:0000256" key="3">
    <source>
        <dbReference type="ARBA" id="ARBA00006001"/>
    </source>
</evidence>
<dbReference type="PROSITE" id="PS01050">
    <property type="entry name" value="YJEF_C_2"/>
    <property type="match status" value="1"/>
</dbReference>
<comment type="subunit">
    <text evidence="17">Homotetramer.</text>
</comment>
<comment type="catalytic activity">
    <reaction evidence="16 17 19">
        <text>(6S)-NADPHX + ADP = AMP + phosphate + NADPH + H(+)</text>
        <dbReference type="Rhea" id="RHEA:32235"/>
        <dbReference type="ChEBI" id="CHEBI:15378"/>
        <dbReference type="ChEBI" id="CHEBI:43474"/>
        <dbReference type="ChEBI" id="CHEBI:57783"/>
        <dbReference type="ChEBI" id="CHEBI:64076"/>
        <dbReference type="ChEBI" id="CHEBI:456215"/>
        <dbReference type="ChEBI" id="CHEBI:456216"/>
        <dbReference type="EC" id="4.2.1.136"/>
    </reaction>
</comment>
<sequence>MPHDVALLDNLPFAEALYAAAALRAVEARAAQALGDPFELMQRAGRAAWRELLTHWPQAQRVVIACGPGNNGGDGYVLARHARQSGRQVLVVHLPGQTPGGELARRAAQDYFAVGGAVELFEGALPPADVVVDALFGIGLSREPDEATQALIAAINAHAAPVLALDVPSGIDAERGCRVGSAVMATRTVEFMAGKAGLRTGAALDHVGALSLATLDMPVEWFDGVGVHAQRLTPIALARSLAPRRRDSHKGSNGRVLCVGGESGSGGAIMLCAHAALRTGAGLVEVATRAQHVAPLLARLPEAMVHEVTDAQSLQSALGRADSIALGPGLGQHEWGRGLYERAVASGRPLLLDADALNLLATHPFALPADAVMTPHPGEAARLLGISTAEVQRDRFAAARSLCERYACVVVLKGAGSIVAAAHETPRVIAAGNPGMAVGGMGDVLSGVIAALRAQGLSAFDAASTGALLHAAAGDAAAHEGGERGLLPSDLMPWLRHFVNPER</sequence>
<proteinExistence type="inferred from homology"/>
<dbReference type="Gene3D" id="3.40.50.10260">
    <property type="entry name" value="YjeF N-terminal domain"/>
    <property type="match status" value="1"/>
</dbReference>
<evidence type="ECO:0000256" key="9">
    <source>
        <dbReference type="ARBA" id="ARBA00022958"/>
    </source>
</evidence>
<feature type="binding site" evidence="17">
    <location>
        <position position="376"/>
    </location>
    <ligand>
        <name>(6S)-NADPHX</name>
        <dbReference type="ChEBI" id="CHEBI:64076"/>
    </ligand>
</feature>
<dbReference type="SUPFAM" id="SSF53613">
    <property type="entry name" value="Ribokinase-like"/>
    <property type="match status" value="1"/>
</dbReference>
<dbReference type="InterPro" id="IPR036652">
    <property type="entry name" value="YjeF_N_dom_sf"/>
</dbReference>
<keyword evidence="9 18" id="KW-0630">Potassium</keyword>
<comment type="catalytic activity">
    <reaction evidence="2 18 19">
        <text>(6R)-NADPHX = (6S)-NADPHX</text>
        <dbReference type="Rhea" id="RHEA:32227"/>
        <dbReference type="ChEBI" id="CHEBI:64076"/>
        <dbReference type="ChEBI" id="CHEBI:64077"/>
        <dbReference type="EC" id="5.1.99.6"/>
    </reaction>
</comment>
<dbReference type="Pfam" id="PF01256">
    <property type="entry name" value="Carb_kinase"/>
    <property type="match status" value="1"/>
</dbReference>
<comment type="function">
    <text evidence="17">Catalyzes the dehydration of the S-form of NAD(P)HX at the expense of ADP, which is converted to AMP. Together with NAD(P)HX epimerase, which catalyzes the epimerization of the S- and R-forms, the enzyme allows the repair of both epimers of NAD(P)HX, a damaged form of NAD(P)H that is a result of enzymatic or heat-dependent hydration.</text>
</comment>
<dbReference type="EC" id="4.2.1.136" evidence="19"/>
<dbReference type="CDD" id="cd01171">
    <property type="entry name" value="YXKO-related"/>
    <property type="match status" value="1"/>
</dbReference>
<comment type="similarity">
    <text evidence="17">Belongs to the NnrD/CARKD family.</text>
</comment>
<gene>
    <name evidence="18" type="primary">nnrE</name>
    <name evidence="17" type="synonym">nnrD</name>
    <name evidence="22" type="ORF">HIV01_002935</name>
</gene>
<feature type="domain" description="YjeF C-terminal" evidence="20">
    <location>
        <begin position="233"/>
        <end position="502"/>
    </location>
</feature>
<comment type="catalytic activity">
    <reaction evidence="1 18 19">
        <text>(6R)-NADHX = (6S)-NADHX</text>
        <dbReference type="Rhea" id="RHEA:32215"/>
        <dbReference type="ChEBI" id="CHEBI:64074"/>
        <dbReference type="ChEBI" id="CHEBI:64075"/>
        <dbReference type="EC" id="5.1.99.6"/>
    </reaction>
</comment>
<comment type="function">
    <text evidence="18">Catalyzes the epimerization of the S- and R-forms of NAD(P)HX, a damaged form of NAD(P)H that is a result of enzymatic or heat-dependent hydration. This is a prerequisite for the S-specific NAD(P)H-hydrate dehydratase to allow the repair of both epimers of NAD(P)HX.</text>
</comment>